<accession>A0A0E9N988</accession>
<name>A0A0E9N988_SAICN</name>
<organism evidence="2 3">
    <name type="scientific">Saitoella complicata (strain BCRC 22490 / CBS 7301 / JCM 7358 / NBRC 10748 / NRRL Y-17804)</name>
    <dbReference type="NCBI Taxonomy" id="698492"/>
    <lineage>
        <taxon>Eukaryota</taxon>
        <taxon>Fungi</taxon>
        <taxon>Dikarya</taxon>
        <taxon>Ascomycota</taxon>
        <taxon>Taphrinomycotina</taxon>
        <taxon>Taphrinomycotina incertae sedis</taxon>
        <taxon>Saitoella</taxon>
    </lineage>
</organism>
<reference evidence="2 3" key="3">
    <citation type="journal article" date="2015" name="Genome Announc.">
        <title>Draft Genome Sequence of the Archiascomycetous Yeast Saitoella complicata.</title>
        <authorList>
            <person name="Yamauchi K."/>
            <person name="Kondo S."/>
            <person name="Hamamoto M."/>
            <person name="Takahashi Y."/>
            <person name="Ogura Y."/>
            <person name="Hayashi T."/>
            <person name="Nishida H."/>
        </authorList>
    </citation>
    <scope>NUCLEOTIDE SEQUENCE [LARGE SCALE GENOMIC DNA]</scope>
    <source>
        <strain evidence="2 3">NRRL Y-17804</strain>
    </source>
</reference>
<reference evidence="2 3" key="2">
    <citation type="journal article" date="2014" name="J. Gen. Appl. Microbiol.">
        <title>The early diverging ascomycetous budding yeast Saitoella complicata has three histone deacetylases belonging to the Clr6, Hos2, and Rpd3 lineages.</title>
        <authorList>
            <person name="Nishida H."/>
            <person name="Matsumoto T."/>
            <person name="Kondo S."/>
            <person name="Hamamoto M."/>
            <person name="Yoshikawa H."/>
        </authorList>
    </citation>
    <scope>NUCLEOTIDE SEQUENCE [LARGE SCALE GENOMIC DNA]</scope>
    <source>
        <strain evidence="2 3">NRRL Y-17804</strain>
    </source>
</reference>
<dbReference type="Proteomes" id="UP000033140">
    <property type="component" value="Unassembled WGS sequence"/>
</dbReference>
<protein>
    <submittedName>
        <fullName evidence="2">Uncharacterized protein</fullName>
    </submittedName>
</protein>
<sequence>MGDAETDAYRAKRNGSMNKGGWKRVRINGFIVGTAIYHAGRFAMFHSDANSSPRPANDKTTNKHLLVVTNTIQLLLCRNQTTSATRRKNLRLLTTPLVMVVEAGRYPQRPSLPLASCETSRSDESTRLIRPVA</sequence>
<evidence type="ECO:0000256" key="1">
    <source>
        <dbReference type="SAM" id="MobiDB-lite"/>
    </source>
</evidence>
<dbReference type="AlphaFoldDB" id="A0A0E9N988"/>
<feature type="region of interest" description="Disordered" evidence="1">
    <location>
        <begin position="111"/>
        <end position="133"/>
    </location>
</feature>
<keyword evidence="3" id="KW-1185">Reference proteome</keyword>
<dbReference type="EMBL" id="BACD03000003">
    <property type="protein sequence ID" value="GAO46374.1"/>
    <property type="molecule type" value="Genomic_DNA"/>
</dbReference>
<proteinExistence type="predicted"/>
<reference evidence="2 3" key="1">
    <citation type="journal article" date="2011" name="J. Gen. Appl. Microbiol.">
        <title>Draft genome sequencing of the enigmatic yeast Saitoella complicata.</title>
        <authorList>
            <person name="Nishida H."/>
            <person name="Hamamoto M."/>
            <person name="Sugiyama J."/>
        </authorList>
    </citation>
    <scope>NUCLEOTIDE SEQUENCE [LARGE SCALE GENOMIC DNA]</scope>
    <source>
        <strain evidence="2 3">NRRL Y-17804</strain>
    </source>
</reference>
<gene>
    <name evidence="2" type="ORF">G7K_0605-t1</name>
</gene>
<evidence type="ECO:0000313" key="3">
    <source>
        <dbReference type="Proteomes" id="UP000033140"/>
    </source>
</evidence>
<evidence type="ECO:0000313" key="2">
    <source>
        <dbReference type="EMBL" id="GAO46374.1"/>
    </source>
</evidence>
<comment type="caution">
    <text evidence="2">The sequence shown here is derived from an EMBL/GenBank/DDBJ whole genome shotgun (WGS) entry which is preliminary data.</text>
</comment>